<sequence>MVLVLISIHSVLDRGMCRGMKISLDSILQNADEQMVRSLNGCRVTNQIMRYIQNVIIFSLLQVILL</sequence>
<accession>A0AAU9PTJ3</accession>
<dbReference type="Pfam" id="PF20750">
    <property type="entry name" value="PAP_NTPase"/>
    <property type="match status" value="1"/>
</dbReference>
<dbReference type="Gene3D" id="1.10.1410.10">
    <property type="match status" value="1"/>
</dbReference>
<keyword evidence="3" id="KW-1185">Reference proteome</keyword>
<protein>
    <recommendedName>
        <fullName evidence="1">Poly(A) polymerase nucleotidyltransferase domain-containing protein</fullName>
    </recommendedName>
</protein>
<dbReference type="Proteomes" id="UP001157418">
    <property type="component" value="Unassembled WGS sequence"/>
</dbReference>
<evidence type="ECO:0000313" key="2">
    <source>
        <dbReference type="EMBL" id="CAH1453773.1"/>
    </source>
</evidence>
<reference evidence="2 3" key="1">
    <citation type="submission" date="2022-01" db="EMBL/GenBank/DDBJ databases">
        <authorList>
            <person name="Xiong W."/>
            <person name="Schranz E."/>
        </authorList>
    </citation>
    <scope>NUCLEOTIDE SEQUENCE [LARGE SCALE GENOMIC DNA]</scope>
</reference>
<name>A0AAU9PTJ3_9ASTR</name>
<comment type="caution">
    <text evidence="2">The sequence shown here is derived from an EMBL/GenBank/DDBJ whole genome shotgun (WGS) entry which is preliminary data.</text>
</comment>
<feature type="domain" description="Poly(A) polymerase nucleotidyltransferase" evidence="1">
    <location>
        <begin position="20"/>
        <end position="51"/>
    </location>
</feature>
<dbReference type="Gene3D" id="3.30.460.10">
    <property type="entry name" value="Beta Polymerase, domain 2"/>
    <property type="match status" value="1"/>
</dbReference>
<dbReference type="EMBL" id="CAKMRJ010005745">
    <property type="protein sequence ID" value="CAH1453773.1"/>
    <property type="molecule type" value="Genomic_DNA"/>
</dbReference>
<dbReference type="InterPro" id="IPR048840">
    <property type="entry name" value="PolA_pol_NTPase"/>
</dbReference>
<organism evidence="2 3">
    <name type="scientific">Lactuca virosa</name>
    <dbReference type="NCBI Taxonomy" id="75947"/>
    <lineage>
        <taxon>Eukaryota</taxon>
        <taxon>Viridiplantae</taxon>
        <taxon>Streptophyta</taxon>
        <taxon>Embryophyta</taxon>
        <taxon>Tracheophyta</taxon>
        <taxon>Spermatophyta</taxon>
        <taxon>Magnoliopsida</taxon>
        <taxon>eudicotyledons</taxon>
        <taxon>Gunneridae</taxon>
        <taxon>Pentapetalae</taxon>
        <taxon>asterids</taxon>
        <taxon>campanulids</taxon>
        <taxon>Asterales</taxon>
        <taxon>Asteraceae</taxon>
        <taxon>Cichorioideae</taxon>
        <taxon>Cichorieae</taxon>
        <taxon>Lactucinae</taxon>
        <taxon>Lactuca</taxon>
    </lineage>
</organism>
<gene>
    <name evidence="2" type="ORF">LVIROSA_LOCUS38997</name>
</gene>
<proteinExistence type="predicted"/>
<dbReference type="AlphaFoldDB" id="A0AAU9PTJ3"/>
<dbReference type="InterPro" id="IPR043519">
    <property type="entry name" value="NT_sf"/>
</dbReference>
<evidence type="ECO:0000313" key="3">
    <source>
        <dbReference type="Proteomes" id="UP001157418"/>
    </source>
</evidence>
<evidence type="ECO:0000259" key="1">
    <source>
        <dbReference type="Pfam" id="PF20750"/>
    </source>
</evidence>